<dbReference type="AlphaFoldDB" id="A0A856MPZ4"/>
<dbReference type="KEGG" id="bsen:DP114_19515"/>
<keyword evidence="4" id="KW-1185">Reference proteome</keyword>
<proteinExistence type="predicted"/>
<dbReference type="PANTHER" id="PTHR43833">
    <property type="entry name" value="POTASSIUM CHANNEL PROTEIN 2-RELATED-RELATED"/>
    <property type="match status" value="1"/>
</dbReference>
<accession>A0A856MPZ4</accession>
<feature type="domain" description="RCK N-terminal" evidence="2">
    <location>
        <begin position="3"/>
        <end position="123"/>
    </location>
</feature>
<evidence type="ECO:0000256" key="1">
    <source>
        <dbReference type="SAM" id="Phobius"/>
    </source>
</evidence>
<dbReference type="Pfam" id="PF02254">
    <property type="entry name" value="TrkA_N"/>
    <property type="match status" value="2"/>
</dbReference>
<dbReference type="RefSeq" id="WP_171976889.1">
    <property type="nucleotide sequence ID" value="NZ_CAWOXK010000001.1"/>
</dbReference>
<evidence type="ECO:0000313" key="4">
    <source>
        <dbReference type="Proteomes" id="UP000503129"/>
    </source>
</evidence>
<keyword evidence="1" id="KW-0472">Membrane</keyword>
<protein>
    <submittedName>
        <fullName evidence="3">Potassium transporter TrkA</fullName>
    </submittedName>
</protein>
<evidence type="ECO:0000313" key="3">
    <source>
        <dbReference type="EMBL" id="QDL12324.1"/>
    </source>
</evidence>
<dbReference type="GO" id="GO:0006813">
    <property type="term" value="P:potassium ion transport"/>
    <property type="evidence" value="ECO:0007669"/>
    <property type="project" value="InterPro"/>
</dbReference>
<evidence type="ECO:0000259" key="2">
    <source>
        <dbReference type="PROSITE" id="PS51201"/>
    </source>
</evidence>
<feature type="transmembrane region" description="Helical" evidence="1">
    <location>
        <begin position="327"/>
        <end position="351"/>
    </location>
</feature>
<keyword evidence="1" id="KW-0812">Transmembrane</keyword>
<feature type="transmembrane region" description="Helical" evidence="1">
    <location>
        <begin position="300"/>
        <end position="321"/>
    </location>
</feature>
<dbReference type="InterPro" id="IPR050721">
    <property type="entry name" value="Trk_Ktr_HKT_K-transport"/>
</dbReference>
<dbReference type="InterPro" id="IPR003148">
    <property type="entry name" value="RCK_N"/>
</dbReference>
<name>A0A856MPZ4_9CYAN</name>
<sequence>MLLDQFLVCGLGSLGQHCVVALKQFEVSVIAIDKNLPQDWEFSHLPDLLDNVLVGDCRQISVLEQAKIQQCRAAIIVTSNEQVNAETALAVRKLNPKTRLIVRSSKKNLNELLSQHLGNFVAFEPTQLPAPAFALAALGTETLGLFHLQGQWLQVVKRTLSPTDRWCNNSTLYELNTHKRRILYHTSGATSLSKAFHEWEPDTRLMPGDTIVYIETIKPTSTNSKKLVRNTWYNPWHLLTTLKHLNWLTIKQQFITFLRKSDENRFKQLGIICGVIVSFLLLLGTVLYQLSYPQISLIDAFFTSMMLLLGGFGDLFGGFNFTLPVPFWLRFISLGMTITGTILVGIFYSFLTERLLAARFQLNKRRPPVPQKDHVVVVGLGRMGQGIVEILQEFNQPLVGITLNTDFDMTILPEMPLITGSLKRSLSKANLQTAKSVVVVTDDEMLNLEVSLMAYDANPESNLVIRTTGLSLSDNLAELLPNAQVLCVYAVVAEAFAGAAFGENIINLFRVDHKTILVTEYQIEAGDTLNGLLLSEVAYGYGVIPILYQKETEMPKLMPSEDISLVVGDSFAAARSADRMVVLATSDGLQRIEQGSAIATSKTWQVHITKALTEEAQFEGANVLVRISGCSLNTARTVMKNLPETLHVPLYKHQAQRLIIELAKAQVTAHLLRTDSP</sequence>
<dbReference type="EMBL" id="CP030118">
    <property type="protein sequence ID" value="QDL12324.1"/>
    <property type="molecule type" value="Genomic_DNA"/>
</dbReference>
<dbReference type="Gene3D" id="3.40.50.720">
    <property type="entry name" value="NAD(P)-binding Rossmann-like Domain"/>
    <property type="match status" value="2"/>
</dbReference>
<dbReference type="PROSITE" id="PS51201">
    <property type="entry name" value="RCK_N"/>
    <property type="match status" value="1"/>
</dbReference>
<dbReference type="SUPFAM" id="SSF81324">
    <property type="entry name" value="Voltage-gated potassium channels"/>
    <property type="match status" value="1"/>
</dbReference>
<reference evidence="3 4" key="1">
    <citation type="submission" date="2018-06" db="EMBL/GenBank/DDBJ databases">
        <title>Comparative genomics of Brasilonema spp. strains.</title>
        <authorList>
            <person name="Alvarenga D.O."/>
            <person name="Fiore M.F."/>
            <person name="Varani A.M."/>
        </authorList>
    </citation>
    <scope>NUCLEOTIDE SEQUENCE [LARGE SCALE GENOMIC DNA]</scope>
    <source>
        <strain evidence="3 4">CENA114</strain>
    </source>
</reference>
<dbReference type="Proteomes" id="UP000503129">
    <property type="component" value="Chromosome"/>
</dbReference>
<dbReference type="InterPro" id="IPR036291">
    <property type="entry name" value="NAD(P)-bd_dom_sf"/>
</dbReference>
<dbReference type="SUPFAM" id="SSF51735">
    <property type="entry name" value="NAD(P)-binding Rossmann-fold domains"/>
    <property type="match status" value="2"/>
</dbReference>
<feature type="transmembrane region" description="Helical" evidence="1">
    <location>
        <begin position="269"/>
        <end position="288"/>
    </location>
</feature>
<dbReference type="PANTHER" id="PTHR43833:SF11">
    <property type="entry name" value="VOLTAGE-GATED POTASSIUM CHANNEL KCH"/>
    <property type="match status" value="1"/>
</dbReference>
<gene>
    <name evidence="3" type="ORF">DP114_19515</name>
</gene>
<organism evidence="3 4">
    <name type="scientific">Brasilonema sennae CENA114</name>
    <dbReference type="NCBI Taxonomy" id="415709"/>
    <lineage>
        <taxon>Bacteria</taxon>
        <taxon>Bacillati</taxon>
        <taxon>Cyanobacteriota</taxon>
        <taxon>Cyanophyceae</taxon>
        <taxon>Nostocales</taxon>
        <taxon>Scytonemataceae</taxon>
        <taxon>Brasilonema</taxon>
        <taxon>Bromeliae group (in: Brasilonema)</taxon>
    </lineage>
</organism>
<keyword evidence="1" id="KW-1133">Transmembrane helix</keyword>